<organism evidence="4 5">
    <name type="scientific">Bifidobacterium parmae</name>
    <dbReference type="NCBI Taxonomy" id="361854"/>
    <lineage>
        <taxon>Bacteria</taxon>
        <taxon>Bacillati</taxon>
        <taxon>Actinomycetota</taxon>
        <taxon>Actinomycetes</taxon>
        <taxon>Bifidobacteriales</taxon>
        <taxon>Bifidobacteriaceae</taxon>
        <taxon>Bifidobacterium</taxon>
    </lineage>
</organism>
<evidence type="ECO:0000256" key="1">
    <source>
        <dbReference type="ARBA" id="ARBA00022676"/>
    </source>
</evidence>
<gene>
    <name evidence="4" type="ORF">Uis4E_1393</name>
</gene>
<dbReference type="PANTHER" id="PTHR22916">
    <property type="entry name" value="GLYCOSYLTRANSFERASE"/>
    <property type="match status" value="1"/>
</dbReference>
<dbReference type="SUPFAM" id="SSF53448">
    <property type="entry name" value="Nucleotide-diphospho-sugar transferases"/>
    <property type="match status" value="1"/>
</dbReference>
<dbReference type="EMBL" id="NMWT01000020">
    <property type="protein sequence ID" value="PLS27707.1"/>
    <property type="molecule type" value="Genomic_DNA"/>
</dbReference>
<dbReference type="GO" id="GO:0016757">
    <property type="term" value="F:glycosyltransferase activity"/>
    <property type="evidence" value="ECO:0007669"/>
    <property type="project" value="UniProtKB-KW"/>
</dbReference>
<feature type="domain" description="Glycosyltransferase 2-like" evidence="3">
    <location>
        <begin position="12"/>
        <end position="138"/>
    </location>
</feature>
<reference evidence="4 5" key="1">
    <citation type="submission" date="2017-07" db="EMBL/GenBank/DDBJ databases">
        <title>Bifidobacterium novel species.</title>
        <authorList>
            <person name="Lugli G.A."/>
            <person name="Milani C."/>
            <person name="Duranti S."/>
            <person name="Mangifesta M."/>
        </authorList>
    </citation>
    <scope>NUCLEOTIDE SEQUENCE [LARGE SCALE GENOMIC DNA]</scope>
    <source>
        <strain evidence="4 5">77</strain>
    </source>
</reference>
<dbReference type="PANTHER" id="PTHR22916:SF51">
    <property type="entry name" value="GLYCOSYLTRANSFERASE EPSH-RELATED"/>
    <property type="match status" value="1"/>
</dbReference>
<protein>
    <submittedName>
        <fullName evidence="4">Glycosyl transferase</fullName>
    </submittedName>
</protein>
<evidence type="ECO:0000256" key="2">
    <source>
        <dbReference type="ARBA" id="ARBA00022679"/>
    </source>
</evidence>
<sequence>MTAPMTGEPLISVIVPVYNVERYLSACVESILAQTHHNIELVLVDDGSKDSSGDMCDEFAAKDERVQVIHQKNAGQAAARNAGIDYAHGEYIGFVDSDDWLEPDMYASMLRNMLEHDADLGLTASQYVYPGNKVVPHCIENQFLVMSPEEAFRYVNLAGYFTVAPWDKLIAKNLLDGVRFPTGYFQGEDYLFTYKVLANASRIVYDSTPKYFYRQTESSVSNTSREVSVAASDATAWMLDLLRERYPEVLPYGRFGHIKAMLGVYDQAVRSGQYDGPKAAWWRRYEKTMREFIAAHERDVLAQVDVPRARRIQMGLVRYCPMAYRFAFALYKKLKTGRAD</sequence>
<dbReference type="Gene3D" id="3.90.550.10">
    <property type="entry name" value="Spore Coat Polysaccharide Biosynthesis Protein SpsA, Chain A"/>
    <property type="match status" value="1"/>
</dbReference>
<keyword evidence="1" id="KW-0328">Glycosyltransferase</keyword>
<name>A0A2N5J0I8_9BIFI</name>
<evidence type="ECO:0000313" key="4">
    <source>
        <dbReference type="EMBL" id="PLS27707.1"/>
    </source>
</evidence>
<dbReference type="Proteomes" id="UP000235034">
    <property type="component" value="Unassembled WGS sequence"/>
</dbReference>
<dbReference type="Pfam" id="PF00535">
    <property type="entry name" value="Glycos_transf_2"/>
    <property type="match status" value="1"/>
</dbReference>
<keyword evidence="5" id="KW-1185">Reference proteome</keyword>
<accession>A0A2N5J0I8</accession>
<dbReference type="AlphaFoldDB" id="A0A2N5J0I8"/>
<dbReference type="CDD" id="cd00761">
    <property type="entry name" value="Glyco_tranf_GTA_type"/>
    <property type="match status" value="1"/>
</dbReference>
<proteinExistence type="predicted"/>
<dbReference type="RefSeq" id="WP_101622514.1">
    <property type="nucleotide sequence ID" value="NZ_NMWT01000020.1"/>
</dbReference>
<keyword evidence="2 4" id="KW-0808">Transferase</keyword>
<evidence type="ECO:0000313" key="5">
    <source>
        <dbReference type="Proteomes" id="UP000235034"/>
    </source>
</evidence>
<dbReference type="OrthoDB" id="3171021at2"/>
<dbReference type="InterPro" id="IPR029044">
    <property type="entry name" value="Nucleotide-diphossugar_trans"/>
</dbReference>
<evidence type="ECO:0000259" key="3">
    <source>
        <dbReference type="Pfam" id="PF00535"/>
    </source>
</evidence>
<comment type="caution">
    <text evidence="4">The sequence shown here is derived from an EMBL/GenBank/DDBJ whole genome shotgun (WGS) entry which is preliminary data.</text>
</comment>
<dbReference type="InterPro" id="IPR001173">
    <property type="entry name" value="Glyco_trans_2-like"/>
</dbReference>